<keyword evidence="2" id="KW-0489">Methyltransferase</keyword>
<organism evidence="2">
    <name type="scientific">Candidatus Kentrum sp. TUN</name>
    <dbReference type="NCBI Taxonomy" id="2126343"/>
    <lineage>
        <taxon>Bacteria</taxon>
        <taxon>Pseudomonadati</taxon>
        <taxon>Pseudomonadota</taxon>
        <taxon>Gammaproteobacteria</taxon>
        <taxon>Candidatus Kentrum</taxon>
    </lineage>
</organism>
<dbReference type="AlphaFoldDB" id="A0A450ZE60"/>
<reference evidence="2" key="1">
    <citation type="submission" date="2019-02" db="EMBL/GenBank/DDBJ databases">
        <authorList>
            <person name="Gruber-Vodicka R. H."/>
            <person name="Seah K. B. B."/>
        </authorList>
    </citation>
    <scope>NUCLEOTIDE SEQUENCE</scope>
    <source>
        <strain evidence="2">BECK_BY1</strain>
    </source>
</reference>
<sequence>MMIEHQDEDFASLARIVGKGGPRPSDDPDLTKLLGRVWSRWQAGQLCLEDIARFRHLIPMSLESTQGFAYLKPNGYAGCFETIDRAYLYHTSIVSGLSSWDRYLHVQPGTQALRNRNDYFRQWLVSRVQHTKGWRLLNLGCGPCRDVSEFFAATHLDHGCVRCVDQDKRALVYAAELCQSCRTQVKFELANVLRYQTSERYELVWSAGLFDYLPNSLFVRLLSRIRGWLTPGGEVVIGNFAPSNPTIPYMEVVLDWHIYHRTKEQLCALAVAAGFSATELVVDCEPLGINLFLHART</sequence>
<dbReference type="Gene3D" id="3.40.50.150">
    <property type="entry name" value="Vaccinia Virus protein VP39"/>
    <property type="match status" value="1"/>
</dbReference>
<dbReference type="GO" id="GO:0032259">
    <property type="term" value="P:methylation"/>
    <property type="evidence" value="ECO:0007669"/>
    <property type="project" value="UniProtKB-KW"/>
</dbReference>
<dbReference type="SUPFAM" id="SSF53335">
    <property type="entry name" value="S-adenosyl-L-methionine-dependent methyltransferases"/>
    <property type="match status" value="1"/>
</dbReference>
<dbReference type="Pfam" id="PF13649">
    <property type="entry name" value="Methyltransf_25"/>
    <property type="match status" value="1"/>
</dbReference>
<evidence type="ECO:0000313" key="2">
    <source>
        <dbReference type="EMBL" id="VFK52060.1"/>
    </source>
</evidence>
<dbReference type="InterPro" id="IPR029063">
    <property type="entry name" value="SAM-dependent_MTases_sf"/>
</dbReference>
<proteinExistence type="predicted"/>
<dbReference type="GO" id="GO:0008168">
    <property type="term" value="F:methyltransferase activity"/>
    <property type="evidence" value="ECO:0007669"/>
    <property type="project" value="UniProtKB-KW"/>
</dbReference>
<protein>
    <submittedName>
        <fullName evidence="2">Methyltransferase domain-containing protein</fullName>
    </submittedName>
</protein>
<feature type="domain" description="Methyltransferase" evidence="1">
    <location>
        <begin position="137"/>
        <end position="233"/>
    </location>
</feature>
<dbReference type="EMBL" id="CAADFX010000014">
    <property type="protein sequence ID" value="VFK52060.1"/>
    <property type="molecule type" value="Genomic_DNA"/>
</dbReference>
<accession>A0A450ZE60</accession>
<dbReference type="InterPro" id="IPR041698">
    <property type="entry name" value="Methyltransf_25"/>
</dbReference>
<gene>
    <name evidence="2" type="ORF">BECKTUN1418D_GA0071000_10146</name>
</gene>
<name>A0A450ZE60_9GAMM</name>
<evidence type="ECO:0000259" key="1">
    <source>
        <dbReference type="Pfam" id="PF13649"/>
    </source>
</evidence>
<keyword evidence="2" id="KW-0808">Transferase</keyword>